<dbReference type="Proteomes" id="UP001632037">
    <property type="component" value="Unassembled WGS sequence"/>
</dbReference>
<feature type="signal peptide" evidence="1">
    <location>
        <begin position="1"/>
        <end position="17"/>
    </location>
</feature>
<proteinExistence type="predicted"/>
<evidence type="ECO:0000313" key="2">
    <source>
        <dbReference type="EMBL" id="KAL3659380.1"/>
    </source>
</evidence>
<evidence type="ECO:0000313" key="3">
    <source>
        <dbReference type="Proteomes" id="UP001632037"/>
    </source>
</evidence>
<dbReference type="EMBL" id="JBIMZQ010000047">
    <property type="protein sequence ID" value="KAL3659380.1"/>
    <property type="molecule type" value="Genomic_DNA"/>
</dbReference>
<gene>
    <name evidence="2" type="primary">RXLRC08</name>
    <name evidence="2" type="ORF">V7S43_015651</name>
</gene>
<sequence>MRFCLLFSLVFLHVVSSDSGSDSPDTDIVSQYIHVPTSCETENCVAGGCLFENCAAPLSCKGGLCYFKKCKEAACEGGACIFDNTAEASCSGGGCQFVNVATTLDDGYCKGGGCTLEGDSHPSSLSGSLAQ</sequence>
<organism evidence="2 3">
    <name type="scientific">Phytophthora oleae</name>
    <dbReference type="NCBI Taxonomy" id="2107226"/>
    <lineage>
        <taxon>Eukaryota</taxon>
        <taxon>Sar</taxon>
        <taxon>Stramenopiles</taxon>
        <taxon>Oomycota</taxon>
        <taxon>Peronosporomycetes</taxon>
        <taxon>Peronosporales</taxon>
        <taxon>Peronosporaceae</taxon>
        <taxon>Phytophthora</taxon>
    </lineage>
</organism>
<name>A0ABD3F1X4_9STRA</name>
<comment type="caution">
    <text evidence="2">The sequence shown here is derived from an EMBL/GenBank/DDBJ whole genome shotgun (WGS) entry which is preliminary data.</text>
</comment>
<dbReference type="AlphaFoldDB" id="A0ABD3F1X4"/>
<feature type="chain" id="PRO_5044798376" evidence="1">
    <location>
        <begin position="18"/>
        <end position="131"/>
    </location>
</feature>
<evidence type="ECO:0000256" key="1">
    <source>
        <dbReference type="SAM" id="SignalP"/>
    </source>
</evidence>
<protein>
    <submittedName>
        <fullName evidence="2">Secreted RxLR effector protein RXLR-C08</fullName>
    </submittedName>
</protein>
<accession>A0ABD3F1X4</accession>
<reference evidence="2 3" key="1">
    <citation type="submission" date="2024-09" db="EMBL/GenBank/DDBJ databases">
        <title>Genome sequencing and assembly of Phytophthora oleae, isolate VK10A, causative agent of rot of olive drupes.</title>
        <authorList>
            <person name="Conti Taguali S."/>
            <person name="Riolo M."/>
            <person name="La Spada F."/>
            <person name="Cacciola S.O."/>
            <person name="Dionisio G."/>
        </authorList>
    </citation>
    <scope>NUCLEOTIDE SEQUENCE [LARGE SCALE GENOMIC DNA]</scope>
    <source>
        <strain evidence="2 3">VK10A</strain>
    </source>
</reference>
<keyword evidence="1" id="KW-0732">Signal</keyword>
<keyword evidence="3" id="KW-1185">Reference proteome</keyword>